<evidence type="ECO:0008006" key="3">
    <source>
        <dbReference type="Google" id="ProtNLM"/>
    </source>
</evidence>
<evidence type="ECO:0000313" key="1">
    <source>
        <dbReference type="EMBL" id="RDU35130.1"/>
    </source>
</evidence>
<dbReference type="OrthoDB" id="2933258at2"/>
<dbReference type="AlphaFoldDB" id="A0A3D8GL00"/>
<keyword evidence="2" id="KW-1185">Reference proteome</keyword>
<protein>
    <recommendedName>
        <fullName evidence="3">Competence protein ComG</fullName>
    </recommendedName>
</protein>
<dbReference type="Proteomes" id="UP000257144">
    <property type="component" value="Unassembled WGS sequence"/>
</dbReference>
<dbReference type="EMBL" id="QNQT01000013">
    <property type="protein sequence ID" value="RDU35130.1"/>
    <property type="molecule type" value="Genomic_DNA"/>
</dbReference>
<accession>A0A3D8GL00</accession>
<dbReference type="InterPro" id="IPR020372">
    <property type="entry name" value="Competence_ComGG"/>
</dbReference>
<sequence>MANSKGGFTYPLTLAVLLAISVTLAAASELLLIESRMAKETESIMLQEYYMVSSLKKIEKSMQEGVLAGGSHSYRRGVAAYSVSPATPGVLKITISVRVDGGIPVEGYGYYDSTLKRMVKWMEKN</sequence>
<organism evidence="1 2">
    <name type="scientific">Neobacillus piezotolerans</name>
    <dbReference type="NCBI Taxonomy" id="2259171"/>
    <lineage>
        <taxon>Bacteria</taxon>
        <taxon>Bacillati</taxon>
        <taxon>Bacillota</taxon>
        <taxon>Bacilli</taxon>
        <taxon>Bacillales</taxon>
        <taxon>Bacillaceae</taxon>
        <taxon>Neobacillus</taxon>
    </lineage>
</organism>
<name>A0A3D8GL00_9BACI</name>
<dbReference type="Pfam" id="PF14173">
    <property type="entry name" value="ComGG"/>
    <property type="match status" value="1"/>
</dbReference>
<reference evidence="1 2" key="1">
    <citation type="submission" date="2018-07" db="EMBL/GenBank/DDBJ databases">
        <title>Bacillus sp. YLB-04 draft genome sequence.</title>
        <authorList>
            <person name="Yu L."/>
            <person name="Tang X."/>
        </authorList>
    </citation>
    <scope>NUCLEOTIDE SEQUENCE [LARGE SCALE GENOMIC DNA]</scope>
    <source>
        <strain evidence="1 2">YLB-04</strain>
    </source>
</reference>
<gene>
    <name evidence="1" type="ORF">DRW41_19460</name>
</gene>
<comment type="caution">
    <text evidence="1">The sequence shown here is derived from an EMBL/GenBank/DDBJ whole genome shotgun (WGS) entry which is preliminary data.</text>
</comment>
<proteinExistence type="predicted"/>
<dbReference type="RefSeq" id="WP_115453700.1">
    <property type="nucleotide sequence ID" value="NZ_QNQT01000013.1"/>
</dbReference>
<evidence type="ECO:0000313" key="2">
    <source>
        <dbReference type="Proteomes" id="UP000257144"/>
    </source>
</evidence>